<evidence type="ECO:0000313" key="6">
    <source>
        <dbReference type="EMBL" id="WGK69395.1"/>
    </source>
</evidence>
<comment type="subunit">
    <text evidence="1">Monomer. Associates with 30S ribosomal subunit, binds 16S rRNA.</text>
</comment>
<evidence type="ECO:0000256" key="2">
    <source>
        <dbReference type="PROSITE-ProRule" id="PRU00181"/>
    </source>
</evidence>
<feature type="compositionally biased region" description="Basic residues" evidence="3">
    <location>
        <begin position="501"/>
        <end position="511"/>
    </location>
</feature>
<dbReference type="Gene3D" id="3.40.50.300">
    <property type="entry name" value="P-loop containing nucleotide triphosphate hydrolases"/>
    <property type="match status" value="1"/>
</dbReference>
<feature type="region of interest" description="Disordered" evidence="3">
    <location>
        <begin position="452"/>
        <end position="525"/>
    </location>
</feature>
<keyword evidence="1" id="KW-0342">GTP-binding</keyword>
<evidence type="ECO:0000313" key="7">
    <source>
        <dbReference type="Proteomes" id="UP001228690"/>
    </source>
</evidence>
<dbReference type="RefSeq" id="WP_326927578.1">
    <property type="nucleotide sequence ID" value="NZ_CP123443.1"/>
</dbReference>
<keyword evidence="7" id="KW-1185">Reference proteome</keyword>
<evidence type="ECO:0000256" key="1">
    <source>
        <dbReference type="HAMAP-Rule" id="MF_01820"/>
    </source>
</evidence>
<feature type="binding site" evidence="1">
    <location>
        <begin position="319"/>
        <end position="327"/>
    </location>
    <ligand>
        <name>GTP</name>
        <dbReference type="ChEBI" id="CHEBI:37565"/>
    </ligand>
</feature>
<dbReference type="InterPro" id="IPR027417">
    <property type="entry name" value="P-loop_NTPase"/>
</dbReference>
<dbReference type="HAMAP" id="MF_01820">
    <property type="entry name" value="GTPase_RsgA"/>
    <property type="match status" value="1"/>
</dbReference>
<dbReference type="SUPFAM" id="SSF52540">
    <property type="entry name" value="P-loop containing nucleoside triphosphate hydrolases"/>
    <property type="match status" value="1"/>
</dbReference>
<feature type="binding site" evidence="1">
    <location>
        <position position="419"/>
    </location>
    <ligand>
        <name>Zn(2+)</name>
        <dbReference type="ChEBI" id="CHEBI:29105"/>
    </ligand>
</feature>
<dbReference type="InterPro" id="IPR010914">
    <property type="entry name" value="RsgA_GTPase_dom"/>
</dbReference>
<gene>
    <name evidence="1 6" type="primary">rsgA</name>
    <name evidence="6" type="ORF">P0082_00630</name>
</gene>
<feature type="compositionally biased region" description="Basic and acidic residues" evidence="3">
    <location>
        <begin position="479"/>
        <end position="500"/>
    </location>
</feature>
<evidence type="ECO:0000256" key="3">
    <source>
        <dbReference type="SAM" id="MobiDB-lite"/>
    </source>
</evidence>
<keyword evidence="1" id="KW-0547">Nucleotide-binding</keyword>
<comment type="function">
    <text evidence="1">One of several proteins that assist in the late maturation steps of the functional core of the 30S ribosomal subunit. Helps release RbfA from mature subunits. May play a role in the assembly of ribosomal proteins into the subunit. Circularly permuted GTPase that catalyzes slow GTP hydrolysis, GTPase activity is stimulated by the 30S ribosomal subunit.</text>
</comment>
<reference evidence="6 7" key="1">
    <citation type="submission" date="2023-04" db="EMBL/GenBank/DDBJ databases">
        <title>Spirochaete genome identified in red abalone sample constitutes a novel genus.</title>
        <authorList>
            <person name="Sharma S.P."/>
            <person name="Purcell C.M."/>
            <person name="Hyde J.R."/>
            <person name="Severin A.J."/>
        </authorList>
    </citation>
    <scope>NUCLEOTIDE SEQUENCE [LARGE SCALE GENOMIC DNA]</scope>
    <source>
        <strain evidence="6 7">SP-2023</strain>
    </source>
</reference>
<dbReference type="PANTHER" id="PTHR32120">
    <property type="entry name" value="SMALL RIBOSOMAL SUBUNIT BIOGENESIS GTPASE RSGA"/>
    <property type="match status" value="1"/>
</dbReference>
<feature type="domain" description="S1-like" evidence="4">
    <location>
        <begin position="91"/>
        <end position="150"/>
    </location>
</feature>
<sequence length="525" mass="59691">MGRTPSSHATIATAAIENPTYLPNSPNYPSDSAVTPNFASSKSRHHSKHSGTDSETDRSTVPLRQMARLCEEQGLPETSKDLCGQILWGANNIFMVACPDGRERKCRLRGKTLNHQGVAQEHNPLICGDFVLLEGRSLSEDEGRIYRRIERRNVLQRRNLKRGEPQAFAANIDGVILLLSWESPPLRSAFLDRLLIAAHRSDSRIVILLNKIDYIESFRELSRLGKFLRQYRKLGLEIRPVSITGLKNRQTQAAKRPITEGKTADSTDETNKPGQGSGPARLLRLLVRTWIRYVSVPQGRNHLQRLYQVLNGQLYAIIGASGVGKSSLCNYFFPHQSQEIRAISAKWQRGVHTTTLARTLRHDQGPDCYRLIDTPGMRNFLPEIAQDELTGLQDYYPEFSGPRKICAYSSCRHRREPDCAVRDAAEYGMISEQRYLSYLNLYDDLEKSFAEKPDYRTQGKHSNRRKSGTTAREIGTTPDHSDKSNDKGKGRRGDHSQTRMKERKQKRSKLQLHKDEQGQFDCEDF</sequence>
<keyword evidence="2" id="KW-0396">Initiation factor</keyword>
<feature type="domain" description="EngC GTPase" evidence="5">
    <location>
        <begin position="170"/>
        <end position="378"/>
    </location>
</feature>
<feature type="region of interest" description="Disordered" evidence="3">
    <location>
        <begin position="1"/>
        <end position="61"/>
    </location>
</feature>
<dbReference type="EC" id="3.6.1.-" evidence="1"/>
<feature type="compositionally biased region" description="Polar residues" evidence="3">
    <location>
        <begin position="21"/>
        <end position="39"/>
    </location>
</feature>
<comment type="subcellular location">
    <subcellularLocation>
        <location evidence="1">Cytoplasm</location>
    </subcellularLocation>
</comment>
<keyword evidence="1" id="KW-0378">Hydrolase</keyword>
<keyword evidence="1" id="KW-0694">RNA-binding</keyword>
<keyword evidence="1" id="KW-0690">Ribosome biogenesis</keyword>
<evidence type="ECO:0000259" key="5">
    <source>
        <dbReference type="PROSITE" id="PS50936"/>
    </source>
</evidence>
<keyword evidence="1" id="KW-0479">Metal-binding</keyword>
<dbReference type="Gene3D" id="1.10.40.50">
    <property type="entry name" value="Probable gtpase engc, domain 3"/>
    <property type="match status" value="1"/>
</dbReference>
<feature type="compositionally biased region" description="Basic residues" evidence="3">
    <location>
        <begin position="458"/>
        <end position="467"/>
    </location>
</feature>
<dbReference type="NCBIfam" id="TIGR00157">
    <property type="entry name" value="ribosome small subunit-dependent GTPase A"/>
    <property type="match status" value="1"/>
</dbReference>
<keyword evidence="1" id="KW-0862">Zinc</keyword>
<dbReference type="SUPFAM" id="SSF50249">
    <property type="entry name" value="Nucleic acid-binding proteins"/>
    <property type="match status" value="1"/>
</dbReference>
<evidence type="ECO:0000259" key="4">
    <source>
        <dbReference type="PROSITE" id="PS50832"/>
    </source>
</evidence>
<dbReference type="Pfam" id="PF03193">
    <property type="entry name" value="RsgA_GTPase"/>
    <property type="match status" value="2"/>
</dbReference>
<dbReference type="InterPro" id="IPR012340">
    <property type="entry name" value="NA-bd_OB-fold"/>
</dbReference>
<dbReference type="InterPro" id="IPR006196">
    <property type="entry name" value="RNA-binding_domain_S1_IF1"/>
</dbReference>
<feature type="binding site" evidence="1">
    <location>
        <position position="413"/>
    </location>
    <ligand>
        <name>Zn(2+)</name>
        <dbReference type="ChEBI" id="CHEBI:29105"/>
    </ligand>
</feature>
<feature type="compositionally biased region" description="Polar residues" evidence="3">
    <location>
        <begin position="1"/>
        <end position="10"/>
    </location>
</feature>
<dbReference type="PROSITE" id="PS50936">
    <property type="entry name" value="ENGC_GTPASE"/>
    <property type="match status" value="1"/>
</dbReference>
<dbReference type="InterPro" id="IPR004881">
    <property type="entry name" value="Ribosome_biogen_GTPase_RsgA"/>
</dbReference>
<comment type="similarity">
    <text evidence="1">Belongs to the TRAFAC class YlqF/YawG GTPase family. RsgA subfamily.</text>
</comment>
<feature type="binding site" evidence="1">
    <location>
        <position position="406"/>
    </location>
    <ligand>
        <name>Zn(2+)</name>
        <dbReference type="ChEBI" id="CHEBI:29105"/>
    </ligand>
</feature>
<comment type="cofactor">
    <cofactor evidence="1">
        <name>Zn(2+)</name>
        <dbReference type="ChEBI" id="CHEBI:29105"/>
    </cofactor>
    <text evidence="1">Binds 1 zinc ion per subunit.</text>
</comment>
<dbReference type="Proteomes" id="UP001228690">
    <property type="component" value="Chromosome"/>
</dbReference>
<organism evidence="6 7">
    <name type="scientific">Candidatus Haliotispira prima</name>
    <dbReference type="NCBI Taxonomy" id="3034016"/>
    <lineage>
        <taxon>Bacteria</taxon>
        <taxon>Pseudomonadati</taxon>
        <taxon>Spirochaetota</taxon>
        <taxon>Spirochaetia</taxon>
        <taxon>Spirochaetales</taxon>
        <taxon>Spirochaetaceae</taxon>
        <taxon>Candidatus Haliotispira</taxon>
    </lineage>
</organism>
<keyword evidence="1" id="KW-0699">rRNA-binding</keyword>
<proteinExistence type="inferred from homology"/>
<dbReference type="EMBL" id="CP123443">
    <property type="protein sequence ID" value="WGK69395.1"/>
    <property type="molecule type" value="Genomic_DNA"/>
</dbReference>
<name>A0ABY8MH92_9SPIO</name>
<feature type="region of interest" description="Disordered" evidence="3">
    <location>
        <begin position="248"/>
        <end position="277"/>
    </location>
</feature>
<accession>A0ABY8MH92</accession>
<protein>
    <recommendedName>
        <fullName evidence="1">Small ribosomal subunit biogenesis GTPase RsgA</fullName>
        <ecNumber evidence="1">3.6.1.-</ecNumber>
    </recommendedName>
</protein>
<dbReference type="PROSITE" id="PS50832">
    <property type="entry name" value="S1_IF1_TYPE"/>
    <property type="match status" value="1"/>
</dbReference>
<feature type="binding site" evidence="1">
    <location>
        <begin position="210"/>
        <end position="213"/>
    </location>
    <ligand>
        <name>GTP</name>
        <dbReference type="ChEBI" id="CHEBI:37565"/>
    </ligand>
</feature>
<feature type="binding site" evidence="1">
    <location>
        <position position="411"/>
    </location>
    <ligand>
        <name>Zn(2+)</name>
        <dbReference type="ChEBI" id="CHEBI:29105"/>
    </ligand>
</feature>
<keyword evidence="1" id="KW-0963">Cytoplasm</keyword>
<feature type="compositionally biased region" description="Basic and acidic residues" evidence="3">
    <location>
        <begin position="257"/>
        <end position="271"/>
    </location>
</feature>
<dbReference type="PANTHER" id="PTHR32120:SF11">
    <property type="entry name" value="SMALL RIBOSOMAL SUBUNIT BIOGENESIS GTPASE RSGA 1, MITOCHONDRIAL-RELATED"/>
    <property type="match status" value="1"/>
</dbReference>
<keyword evidence="2" id="KW-0648">Protein biosynthesis</keyword>